<keyword evidence="2 6" id="KW-0489">Methyltransferase</keyword>
<dbReference type="PANTHER" id="PTHR13370:SF3">
    <property type="entry name" value="TRNA (GUANINE(10)-N2)-METHYLTRANSFERASE HOMOLOG"/>
    <property type="match status" value="1"/>
</dbReference>
<dbReference type="AlphaFoldDB" id="A0A0G0DXM8"/>
<dbReference type="Proteomes" id="UP000034606">
    <property type="component" value="Unassembled WGS sequence"/>
</dbReference>
<evidence type="ECO:0000256" key="1">
    <source>
        <dbReference type="ARBA" id="ARBA00006594"/>
    </source>
</evidence>
<dbReference type="Pfam" id="PF01555">
    <property type="entry name" value="N6_N4_Mtase"/>
    <property type="match status" value="2"/>
</dbReference>
<dbReference type="EC" id="2.1.1.-" evidence="4"/>
<evidence type="ECO:0000313" key="6">
    <source>
        <dbReference type="EMBL" id="KKP97998.1"/>
    </source>
</evidence>
<dbReference type="GO" id="GO:0005737">
    <property type="term" value="C:cytoplasm"/>
    <property type="evidence" value="ECO:0007669"/>
    <property type="project" value="TreeGrafter"/>
</dbReference>
<sequence>MKKSPNLIKQGNIFKLGNHYLACGDSRDAEFVSKVVGKTKIKAVVCDPPFGVAVTESKHNFKRLLKDKVIINDHLQSDEEYTTFTQDWIETIKPHLERKNVFYIFNSDKMIFALREGMRNASCKFGQLLIWVKTQAVIGRMDYAPQHELIAYGWYGVHEFLKSKDKSVIIYPKPNRSPFHPTTKPVGLIRHLVLNSTRIGDVVFDGFLGSGTTLLACEQTKRICIGIEIDPEYVQTTISRFEKLTGVKTQKIA</sequence>
<dbReference type="PROSITE" id="PS00092">
    <property type="entry name" value="N6_MTASE"/>
    <property type="match status" value="1"/>
</dbReference>
<dbReference type="SUPFAM" id="SSF53335">
    <property type="entry name" value="S-adenosyl-L-methionine-dependent methyltransferases"/>
    <property type="match status" value="1"/>
</dbReference>
<comment type="similarity">
    <text evidence="1 4">Belongs to the N(4)/N(6)-methyltransferase family.</text>
</comment>
<organism evidence="6 7">
    <name type="scientific">Candidatus Nomurabacteria bacterium GW2011_GWA1_36_15</name>
    <dbReference type="NCBI Taxonomy" id="1618728"/>
    <lineage>
        <taxon>Bacteria</taxon>
        <taxon>Candidatus Nomuraibacteriota</taxon>
    </lineage>
</organism>
<reference evidence="6 7" key="1">
    <citation type="journal article" date="2015" name="Nature">
        <title>rRNA introns, odd ribosomes, and small enigmatic genomes across a large radiation of phyla.</title>
        <authorList>
            <person name="Brown C.T."/>
            <person name="Hug L.A."/>
            <person name="Thomas B.C."/>
            <person name="Sharon I."/>
            <person name="Castelle C.J."/>
            <person name="Singh A."/>
            <person name="Wilkins M.J."/>
            <person name="Williams K.H."/>
            <person name="Banfield J.F."/>
        </authorList>
    </citation>
    <scope>NUCLEOTIDE SEQUENCE [LARGE SCALE GENOMIC DNA]</scope>
</reference>
<evidence type="ECO:0000256" key="4">
    <source>
        <dbReference type="RuleBase" id="RU362026"/>
    </source>
</evidence>
<accession>A0A0G0DXM8</accession>
<dbReference type="PRINTS" id="PR00508">
    <property type="entry name" value="S21N4MTFRASE"/>
</dbReference>
<proteinExistence type="inferred from homology"/>
<dbReference type="InterPro" id="IPR002941">
    <property type="entry name" value="DNA_methylase_N4/N6"/>
</dbReference>
<gene>
    <name evidence="6" type="ORF">US05_C0009G0015</name>
</gene>
<feature type="domain" description="DNA methylase N-4/N-6" evidence="5">
    <location>
        <begin position="41"/>
        <end position="152"/>
    </location>
</feature>
<keyword evidence="3" id="KW-0808">Transferase</keyword>
<dbReference type="Gene3D" id="3.40.50.150">
    <property type="entry name" value="Vaccinia Virus protein VP39"/>
    <property type="match status" value="1"/>
</dbReference>
<evidence type="ECO:0000259" key="5">
    <source>
        <dbReference type="Pfam" id="PF01555"/>
    </source>
</evidence>
<feature type="domain" description="DNA methylase N-4/N-6" evidence="5">
    <location>
        <begin position="173"/>
        <end position="237"/>
    </location>
</feature>
<dbReference type="GO" id="GO:0008170">
    <property type="term" value="F:N-methyltransferase activity"/>
    <property type="evidence" value="ECO:0007669"/>
    <property type="project" value="InterPro"/>
</dbReference>
<dbReference type="InterPro" id="IPR002052">
    <property type="entry name" value="DNA_methylase_N6_adenine_CS"/>
</dbReference>
<dbReference type="EMBL" id="LBRM01000009">
    <property type="protein sequence ID" value="KKP97998.1"/>
    <property type="molecule type" value="Genomic_DNA"/>
</dbReference>
<comment type="caution">
    <text evidence="6">The sequence shown here is derived from an EMBL/GenBank/DDBJ whole genome shotgun (WGS) entry which is preliminary data.</text>
</comment>
<dbReference type="InterPro" id="IPR029063">
    <property type="entry name" value="SAM-dependent_MTases_sf"/>
</dbReference>
<evidence type="ECO:0000313" key="7">
    <source>
        <dbReference type="Proteomes" id="UP000034606"/>
    </source>
</evidence>
<protein>
    <recommendedName>
        <fullName evidence="4">Methyltransferase</fullName>
        <ecNumber evidence="4">2.1.1.-</ecNumber>
    </recommendedName>
</protein>
<dbReference type="GO" id="GO:0032259">
    <property type="term" value="P:methylation"/>
    <property type="evidence" value="ECO:0007669"/>
    <property type="project" value="UniProtKB-KW"/>
</dbReference>
<evidence type="ECO:0000256" key="2">
    <source>
        <dbReference type="ARBA" id="ARBA00022603"/>
    </source>
</evidence>
<dbReference type="GO" id="GO:0003677">
    <property type="term" value="F:DNA binding"/>
    <property type="evidence" value="ECO:0007669"/>
    <property type="project" value="InterPro"/>
</dbReference>
<dbReference type="PANTHER" id="PTHR13370">
    <property type="entry name" value="RNA METHYLASE-RELATED"/>
    <property type="match status" value="1"/>
</dbReference>
<evidence type="ECO:0000256" key="3">
    <source>
        <dbReference type="ARBA" id="ARBA00022679"/>
    </source>
</evidence>
<dbReference type="InterPro" id="IPR001091">
    <property type="entry name" value="RM_Methyltransferase"/>
</dbReference>
<name>A0A0G0DXM8_9BACT</name>